<evidence type="ECO:0000313" key="1">
    <source>
        <dbReference type="EMBL" id="GHE89255.1"/>
    </source>
</evidence>
<evidence type="ECO:0008006" key="3">
    <source>
        <dbReference type="Google" id="ProtNLM"/>
    </source>
</evidence>
<reference evidence="2" key="1">
    <citation type="journal article" date="2019" name="Int. J. Syst. Evol. Microbiol.">
        <title>The Global Catalogue of Microorganisms (GCM) 10K type strain sequencing project: providing services to taxonomists for standard genome sequencing and annotation.</title>
        <authorList>
            <consortium name="The Broad Institute Genomics Platform"/>
            <consortium name="The Broad Institute Genome Sequencing Center for Infectious Disease"/>
            <person name="Wu L."/>
            <person name="Ma J."/>
        </authorList>
    </citation>
    <scope>NUCLEOTIDE SEQUENCE [LARGE SCALE GENOMIC DNA]</scope>
    <source>
        <strain evidence="2">CGMCC 1.15922</strain>
    </source>
</reference>
<dbReference type="RefSeq" id="WP_189377974.1">
    <property type="nucleotide sequence ID" value="NZ_BNAH01000006.1"/>
</dbReference>
<evidence type="ECO:0000313" key="2">
    <source>
        <dbReference type="Proteomes" id="UP000626370"/>
    </source>
</evidence>
<proteinExistence type="predicted"/>
<keyword evidence="2" id="KW-1185">Reference proteome</keyword>
<comment type="caution">
    <text evidence="1">The sequence shown here is derived from an EMBL/GenBank/DDBJ whole genome shotgun (WGS) entry which is preliminary data.</text>
</comment>
<gene>
    <name evidence="1" type="ORF">GCM10011501_18450</name>
</gene>
<dbReference type="EMBL" id="BNAH01000006">
    <property type="protein sequence ID" value="GHE89255.1"/>
    <property type="molecule type" value="Genomic_DNA"/>
</dbReference>
<sequence length="504" mass="55933">MTMLKQFFNASTTSKALLGVILLGLYGCGSGSDDDSDAVGYVKFYHVAQNAPKMYLTLDEDIDSDDDDDVEVTYLGIDYGSASSANQIETNNYTFELAWQENDSTTRDELSIIYQSDVTIEEDVIKMIVLSEDVTSPSVNVYHIPVIEDDDDTENDLFNIRVLNMFQSSEGVDVYISGSDETFNEAVLLSNVAYQELSENTKFAEDDYIFYITAPGSDDVLFQSEEVSFPYSTQYVMSVRANTGAGSSSYVIDRIAPSSIEELTDFESEAKISAYNAIQSTELLESYQEELSLTISGINDTLTIGPIGYGQLSAPYIISHGDYSLDLTNTADNSRLLSNHLLSLSENSDKTVFFYADEENVDEDGDGDVDENGDGIVDEIEINIHSMVLTNTTVSSIYQHNVTMINLVDSDDFQVVNVYFVRNDETIDTALNHRSITFANNDSITLNNNTYKVFVTAQENSSDIILNAFDLVLNEESTSKYLIMEIDENSPSGYKATLIDQLTQ</sequence>
<organism evidence="1 2">
    <name type="scientific">Thalassotalea profundi</name>
    <dbReference type="NCBI Taxonomy" id="2036687"/>
    <lineage>
        <taxon>Bacteria</taxon>
        <taxon>Pseudomonadati</taxon>
        <taxon>Pseudomonadota</taxon>
        <taxon>Gammaproteobacteria</taxon>
        <taxon>Alteromonadales</taxon>
        <taxon>Colwelliaceae</taxon>
        <taxon>Thalassotalea</taxon>
    </lineage>
</organism>
<accession>A0ABQ3IN47</accession>
<name>A0ABQ3IN47_9GAMM</name>
<dbReference type="PROSITE" id="PS51257">
    <property type="entry name" value="PROKAR_LIPOPROTEIN"/>
    <property type="match status" value="1"/>
</dbReference>
<dbReference type="Proteomes" id="UP000626370">
    <property type="component" value="Unassembled WGS sequence"/>
</dbReference>
<protein>
    <recommendedName>
        <fullName evidence="3">DUF4397 domain-containing protein</fullName>
    </recommendedName>
</protein>